<evidence type="ECO:0000256" key="5">
    <source>
        <dbReference type="ARBA" id="ARBA00022777"/>
    </source>
</evidence>
<protein>
    <recommendedName>
        <fullName evidence="1">non-specific protein-tyrosine kinase</fullName>
        <ecNumber evidence="1">2.7.10.2</ecNumber>
    </recommendedName>
</protein>
<proteinExistence type="predicted"/>
<dbReference type="EMBL" id="UYRR01017541">
    <property type="protein sequence ID" value="VDK28962.1"/>
    <property type="molecule type" value="Genomic_DNA"/>
</dbReference>
<reference evidence="11" key="1">
    <citation type="submission" date="2017-02" db="UniProtKB">
        <authorList>
            <consortium name="WormBaseParasite"/>
        </authorList>
    </citation>
    <scope>IDENTIFICATION</scope>
</reference>
<keyword evidence="3" id="KW-0808">Transferase</keyword>
<dbReference type="AlphaFoldDB" id="A0A0M3JIU8"/>
<accession>A0A0M3JIU8</accession>
<evidence type="ECO:0000256" key="3">
    <source>
        <dbReference type="ARBA" id="ARBA00022679"/>
    </source>
</evidence>
<evidence type="ECO:0000259" key="8">
    <source>
        <dbReference type="Pfam" id="PF22931"/>
    </source>
</evidence>
<evidence type="ECO:0000256" key="7">
    <source>
        <dbReference type="ARBA" id="ARBA00023137"/>
    </source>
</evidence>
<dbReference type="Proteomes" id="UP000267096">
    <property type="component" value="Unassembled WGS sequence"/>
</dbReference>
<dbReference type="Pfam" id="PF22931">
    <property type="entry name" value="SAM_TNK"/>
    <property type="match status" value="1"/>
</dbReference>
<reference evidence="9 10" key="2">
    <citation type="submission" date="2018-11" db="EMBL/GenBank/DDBJ databases">
        <authorList>
            <consortium name="Pathogen Informatics"/>
        </authorList>
    </citation>
    <scope>NUCLEOTIDE SEQUENCE [LARGE SCALE GENOMIC DNA]</scope>
</reference>
<evidence type="ECO:0000256" key="1">
    <source>
        <dbReference type="ARBA" id="ARBA00011903"/>
    </source>
</evidence>
<evidence type="ECO:0000256" key="2">
    <source>
        <dbReference type="ARBA" id="ARBA00022443"/>
    </source>
</evidence>
<keyword evidence="2" id="KW-0728">SH3 domain</keyword>
<feature type="domain" description="ACK/TNK-like SAM" evidence="8">
    <location>
        <begin position="1"/>
        <end position="40"/>
    </location>
</feature>
<evidence type="ECO:0000313" key="11">
    <source>
        <dbReference type="WBParaSite" id="ASIM_0000756401-mRNA-1"/>
    </source>
</evidence>
<keyword evidence="4" id="KW-0547">Nucleotide-binding</keyword>
<dbReference type="InterPro" id="IPR055175">
    <property type="entry name" value="ACK/TNK-like_SAM"/>
</dbReference>
<sequence>MRTVLRLRDAMDVIYADEKDLSGIGMSRPEQKRLKAAYQKLFPKATIMGKLKKKILRKGNFQTDLFSTNLFNHPFV</sequence>
<name>A0A0M3JIU8_ANISI</name>
<evidence type="ECO:0000313" key="9">
    <source>
        <dbReference type="EMBL" id="VDK28962.1"/>
    </source>
</evidence>
<dbReference type="OrthoDB" id="5867953at2759"/>
<dbReference type="EC" id="2.7.10.2" evidence="1"/>
<keyword evidence="5" id="KW-0418">Kinase</keyword>
<organism evidence="11">
    <name type="scientific">Anisakis simplex</name>
    <name type="common">Herring worm</name>
    <dbReference type="NCBI Taxonomy" id="6269"/>
    <lineage>
        <taxon>Eukaryota</taxon>
        <taxon>Metazoa</taxon>
        <taxon>Ecdysozoa</taxon>
        <taxon>Nematoda</taxon>
        <taxon>Chromadorea</taxon>
        <taxon>Rhabditida</taxon>
        <taxon>Spirurina</taxon>
        <taxon>Ascaridomorpha</taxon>
        <taxon>Ascaridoidea</taxon>
        <taxon>Anisakidae</taxon>
        <taxon>Anisakis</taxon>
        <taxon>Anisakis simplex complex</taxon>
    </lineage>
</organism>
<evidence type="ECO:0000256" key="6">
    <source>
        <dbReference type="ARBA" id="ARBA00022840"/>
    </source>
</evidence>
<evidence type="ECO:0000313" key="10">
    <source>
        <dbReference type="Proteomes" id="UP000267096"/>
    </source>
</evidence>
<keyword evidence="7" id="KW-0829">Tyrosine-protein kinase</keyword>
<evidence type="ECO:0000256" key="4">
    <source>
        <dbReference type="ARBA" id="ARBA00022741"/>
    </source>
</evidence>
<keyword evidence="10" id="KW-1185">Reference proteome</keyword>
<dbReference type="GO" id="GO:0004715">
    <property type="term" value="F:non-membrane spanning protein tyrosine kinase activity"/>
    <property type="evidence" value="ECO:0007669"/>
    <property type="project" value="UniProtKB-EC"/>
</dbReference>
<gene>
    <name evidence="9" type="ORF">ASIM_LOCUS7333</name>
</gene>
<keyword evidence="6" id="KW-0067">ATP-binding</keyword>
<dbReference type="GO" id="GO:0005524">
    <property type="term" value="F:ATP binding"/>
    <property type="evidence" value="ECO:0007669"/>
    <property type="project" value="UniProtKB-KW"/>
</dbReference>
<dbReference type="WBParaSite" id="ASIM_0000756401-mRNA-1">
    <property type="protein sequence ID" value="ASIM_0000756401-mRNA-1"/>
    <property type="gene ID" value="ASIM_0000756401"/>
</dbReference>